<reference evidence="1" key="1">
    <citation type="submission" date="2014-05" db="EMBL/GenBank/DDBJ databases">
        <authorList>
            <person name="Chronopoulou M."/>
        </authorList>
    </citation>
    <scope>NUCLEOTIDE SEQUENCE</scope>
    <source>
        <tissue evidence="1">Whole organism</tissue>
    </source>
</reference>
<accession>A0A0K2TX98</accession>
<sequence length="66" mass="7821">MTHLIIHLYLYREDVIMYQSEVLNVTWKFLQTSSSNIQRIGIFKGLVCKNTRRPQYVSLPFLKCVS</sequence>
<evidence type="ECO:0000313" key="1">
    <source>
        <dbReference type="EMBL" id="CDW30322.1"/>
    </source>
</evidence>
<name>A0A0K2TX98_LEPSM</name>
<protein>
    <submittedName>
        <fullName evidence="1">Uncharacterized protein</fullName>
    </submittedName>
</protein>
<organism evidence="1">
    <name type="scientific">Lepeophtheirus salmonis</name>
    <name type="common">Salmon louse</name>
    <name type="synonym">Caligus salmonis</name>
    <dbReference type="NCBI Taxonomy" id="72036"/>
    <lineage>
        <taxon>Eukaryota</taxon>
        <taxon>Metazoa</taxon>
        <taxon>Ecdysozoa</taxon>
        <taxon>Arthropoda</taxon>
        <taxon>Crustacea</taxon>
        <taxon>Multicrustacea</taxon>
        <taxon>Hexanauplia</taxon>
        <taxon>Copepoda</taxon>
        <taxon>Siphonostomatoida</taxon>
        <taxon>Caligidae</taxon>
        <taxon>Lepeophtheirus</taxon>
    </lineage>
</organism>
<dbReference type="AlphaFoldDB" id="A0A0K2TX98"/>
<dbReference type="EMBL" id="HACA01012961">
    <property type="protein sequence ID" value="CDW30322.1"/>
    <property type="molecule type" value="Transcribed_RNA"/>
</dbReference>
<proteinExistence type="predicted"/>